<keyword evidence="6" id="KW-1185">Reference proteome</keyword>
<feature type="domain" description="Nitroreductase" evidence="4">
    <location>
        <begin position="66"/>
        <end position="148"/>
    </location>
</feature>
<dbReference type="Proteomes" id="UP000269883">
    <property type="component" value="Chromosome"/>
</dbReference>
<evidence type="ECO:0000256" key="2">
    <source>
        <dbReference type="ARBA" id="ARBA00022643"/>
    </source>
</evidence>
<sequence>MDIIEAIHTRRSIRKFTDQPVDEAQVTQLLQAAMSAPSAGNAQPWQFVVIEDRQTLSKIPEFHPYAAMCRQAPLAILVCGDTSLEKYPGYWVQDCSAAVQNILLAVHGLGLGAVWTGIYPDLPRVEGMRNLLGLPEQIQPLALIPIGHPDQPSGKVDRFRPERIHHDRW</sequence>
<dbReference type="KEGG" id="dfl:DFE_2269"/>
<dbReference type="RefSeq" id="WP_126379593.1">
    <property type="nucleotide sequence ID" value="NZ_AP017378.1"/>
</dbReference>
<keyword evidence="1" id="KW-0285">Flavoprotein</keyword>
<keyword evidence="3" id="KW-0560">Oxidoreductase</keyword>
<dbReference type="Pfam" id="PF00881">
    <property type="entry name" value="Nitroreductase"/>
    <property type="match status" value="2"/>
</dbReference>
<dbReference type="InterPro" id="IPR000415">
    <property type="entry name" value="Nitroreductase-like"/>
</dbReference>
<dbReference type="Gene3D" id="3.40.109.10">
    <property type="entry name" value="NADH Oxidase"/>
    <property type="match status" value="1"/>
</dbReference>
<evidence type="ECO:0000259" key="4">
    <source>
        <dbReference type="Pfam" id="PF00881"/>
    </source>
</evidence>
<dbReference type="InterPro" id="IPR029479">
    <property type="entry name" value="Nitroreductase"/>
</dbReference>
<dbReference type="SUPFAM" id="SSF55469">
    <property type="entry name" value="FMN-dependent nitroreductase-like"/>
    <property type="match status" value="1"/>
</dbReference>
<dbReference type="AlphaFoldDB" id="A0A2Z6B0L3"/>
<feature type="domain" description="Nitroreductase" evidence="4">
    <location>
        <begin position="7"/>
        <end position="59"/>
    </location>
</feature>
<organism evidence="5 6">
    <name type="scientific">Desulfovibrio ferrophilus</name>
    <dbReference type="NCBI Taxonomy" id="241368"/>
    <lineage>
        <taxon>Bacteria</taxon>
        <taxon>Pseudomonadati</taxon>
        <taxon>Thermodesulfobacteriota</taxon>
        <taxon>Desulfovibrionia</taxon>
        <taxon>Desulfovibrionales</taxon>
        <taxon>Desulfovibrionaceae</taxon>
        <taxon>Desulfovibrio</taxon>
    </lineage>
</organism>
<accession>A0A2Z6B0L3</accession>
<name>A0A2Z6B0L3_9BACT</name>
<gene>
    <name evidence="5" type="ORF">DFE_2269</name>
</gene>
<evidence type="ECO:0000256" key="3">
    <source>
        <dbReference type="ARBA" id="ARBA00023002"/>
    </source>
</evidence>
<reference evidence="5 6" key="1">
    <citation type="journal article" date="2018" name="Sci. Adv.">
        <title>Multi-heme cytochromes provide a pathway for survival in energy-limited environments.</title>
        <authorList>
            <person name="Deng X."/>
            <person name="Dohmae N."/>
            <person name="Nealson K.H."/>
            <person name="Hashimoto K."/>
            <person name="Okamoto A."/>
        </authorList>
    </citation>
    <scope>NUCLEOTIDE SEQUENCE [LARGE SCALE GENOMIC DNA]</scope>
    <source>
        <strain evidence="5 6">IS5</strain>
    </source>
</reference>
<dbReference type="PANTHER" id="PTHR23026">
    <property type="entry name" value="NADPH NITROREDUCTASE"/>
    <property type="match status" value="1"/>
</dbReference>
<dbReference type="EMBL" id="AP017378">
    <property type="protein sequence ID" value="BBD08995.1"/>
    <property type="molecule type" value="Genomic_DNA"/>
</dbReference>
<dbReference type="OrthoDB" id="9798230at2"/>
<evidence type="ECO:0000313" key="6">
    <source>
        <dbReference type="Proteomes" id="UP000269883"/>
    </source>
</evidence>
<evidence type="ECO:0000256" key="1">
    <source>
        <dbReference type="ARBA" id="ARBA00022630"/>
    </source>
</evidence>
<keyword evidence="2" id="KW-0288">FMN</keyword>
<dbReference type="CDD" id="cd02150">
    <property type="entry name" value="nitroreductase"/>
    <property type="match status" value="1"/>
</dbReference>
<dbReference type="GO" id="GO:0016491">
    <property type="term" value="F:oxidoreductase activity"/>
    <property type="evidence" value="ECO:0007669"/>
    <property type="project" value="UniProtKB-KW"/>
</dbReference>
<proteinExistence type="predicted"/>
<dbReference type="PANTHER" id="PTHR23026:SF90">
    <property type="entry name" value="IODOTYROSINE DEIODINASE 1"/>
    <property type="match status" value="1"/>
</dbReference>
<evidence type="ECO:0000313" key="5">
    <source>
        <dbReference type="EMBL" id="BBD08995.1"/>
    </source>
</evidence>
<dbReference type="InterPro" id="IPR050627">
    <property type="entry name" value="Nitroreductase/BluB"/>
</dbReference>
<protein>
    <submittedName>
        <fullName evidence="5">NADPH-flavin oxidoreductase</fullName>
    </submittedName>
</protein>